<dbReference type="PANTHER" id="PTHR11079">
    <property type="entry name" value="CYTOSINE DEAMINASE FAMILY MEMBER"/>
    <property type="match status" value="1"/>
</dbReference>
<evidence type="ECO:0000313" key="5">
    <source>
        <dbReference type="Proteomes" id="UP000814176"/>
    </source>
</evidence>
<evidence type="ECO:0000256" key="2">
    <source>
        <dbReference type="ARBA" id="ARBA00022833"/>
    </source>
</evidence>
<accession>A0ABQ8JYB0</accession>
<dbReference type="GeneID" id="72001990"/>
<dbReference type="SUPFAM" id="SSF53927">
    <property type="entry name" value="Cytidine deaminase-like"/>
    <property type="match status" value="1"/>
</dbReference>
<feature type="domain" description="CMP/dCMP-type deaminase" evidence="3">
    <location>
        <begin position="15"/>
        <end position="141"/>
    </location>
</feature>
<comment type="caution">
    <text evidence="4">The sequence shown here is derived from an EMBL/GenBank/DDBJ whole genome shotgun (WGS) entry which is preliminary data.</text>
</comment>
<dbReference type="Gene3D" id="3.40.140.10">
    <property type="entry name" value="Cytidine Deaminase, domain 2"/>
    <property type="match status" value="1"/>
</dbReference>
<dbReference type="Pfam" id="PF00383">
    <property type="entry name" value="dCMP_cyt_deam_1"/>
    <property type="match status" value="1"/>
</dbReference>
<keyword evidence="5" id="KW-1185">Reference proteome</keyword>
<proteinExistence type="predicted"/>
<dbReference type="PANTHER" id="PTHR11079:SF190">
    <property type="entry name" value="CYTOSINE DEAMINASE"/>
    <property type="match status" value="1"/>
</dbReference>
<reference evidence="4 5" key="1">
    <citation type="journal article" date="2021" name="Environ. Microbiol.">
        <title>Gene family expansions and transcriptome signatures uncover fungal adaptations to wood decay.</title>
        <authorList>
            <person name="Hage H."/>
            <person name="Miyauchi S."/>
            <person name="Viragh M."/>
            <person name="Drula E."/>
            <person name="Min B."/>
            <person name="Chaduli D."/>
            <person name="Navarro D."/>
            <person name="Favel A."/>
            <person name="Norest M."/>
            <person name="Lesage-Meessen L."/>
            <person name="Balint B."/>
            <person name="Merenyi Z."/>
            <person name="de Eugenio L."/>
            <person name="Morin E."/>
            <person name="Martinez A.T."/>
            <person name="Baldrian P."/>
            <person name="Stursova M."/>
            <person name="Martinez M.J."/>
            <person name="Novotny C."/>
            <person name="Magnuson J.K."/>
            <person name="Spatafora J.W."/>
            <person name="Maurice S."/>
            <person name="Pangilinan J."/>
            <person name="Andreopoulos W."/>
            <person name="LaButti K."/>
            <person name="Hundley H."/>
            <person name="Na H."/>
            <person name="Kuo A."/>
            <person name="Barry K."/>
            <person name="Lipzen A."/>
            <person name="Henrissat B."/>
            <person name="Riley R."/>
            <person name="Ahrendt S."/>
            <person name="Nagy L.G."/>
            <person name="Grigoriev I.V."/>
            <person name="Martin F."/>
            <person name="Rosso M.N."/>
        </authorList>
    </citation>
    <scope>NUCLEOTIDE SEQUENCE [LARGE SCALE GENOMIC DNA]</scope>
    <source>
        <strain evidence="4 5">CIRM-BRFM 1785</strain>
    </source>
</reference>
<dbReference type="InterPro" id="IPR016192">
    <property type="entry name" value="APOBEC/CMP_deaminase_Zn-bd"/>
</dbReference>
<dbReference type="PROSITE" id="PS51747">
    <property type="entry name" value="CYT_DCMP_DEAMINASES_2"/>
    <property type="match status" value="1"/>
</dbReference>
<evidence type="ECO:0000259" key="3">
    <source>
        <dbReference type="PROSITE" id="PS51747"/>
    </source>
</evidence>
<dbReference type="EMBL" id="JADCUA010000045">
    <property type="protein sequence ID" value="KAH9828969.1"/>
    <property type="molecule type" value="Genomic_DNA"/>
</dbReference>
<dbReference type="PROSITE" id="PS00903">
    <property type="entry name" value="CYT_DCMP_DEAMINASES_1"/>
    <property type="match status" value="1"/>
</dbReference>
<sequence>MTPPPTSSTSSSLSPQDALGLRTALAAARKSYAEGGVPIGASLVLPHPPGEPSGAPVVLGQGHNSRVQLDSPILHGETAALLDAGRLKAEVYRQATMYTTLSPCSMCSGAILLYKIPRLVIGEHHNFVGDEELLRSRGVDVVVLDDPECIDLMERFIREKPEEWYEDIGEVPPAQQ</sequence>
<evidence type="ECO:0000313" key="4">
    <source>
        <dbReference type="EMBL" id="KAH9828969.1"/>
    </source>
</evidence>
<evidence type="ECO:0000256" key="1">
    <source>
        <dbReference type="ARBA" id="ARBA00022723"/>
    </source>
</evidence>
<protein>
    <submittedName>
        <fullName evidence="4">Cytidine deaminase-like protein</fullName>
    </submittedName>
</protein>
<keyword evidence="2" id="KW-0862">Zinc</keyword>
<name>A0ABQ8JYB0_9APHY</name>
<organism evidence="4 5">
    <name type="scientific">Rhodofomes roseus</name>
    <dbReference type="NCBI Taxonomy" id="34475"/>
    <lineage>
        <taxon>Eukaryota</taxon>
        <taxon>Fungi</taxon>
        <taxon>Dikarya</taxon>
        <taxon>Basidiomycota</taxon>
        <taxon>Agaricomycotina</taxon>
        <taxon>Agaricomycetes</taxon>
        <taxon>Polyporales</taxon>
        <taxon>Rhodofomes</taxon>
    </lineage>
</organism>
<dbReference type="CDD" id="cd01285">
    <property type="entry name" value="nucleoside_deaminase"/>
    <property type="match status" value="1"/>
</dbReference>
<dbReference type="InterPro" id="IPR002125">
    <property type="entry name" value="CMP_dCMP_dom"/>
</dbReference>
<gene>
    <name evidence="4" type="ORF">C8Q71DRAFT_718859</name>
</gene>
<dbReference type="InterPro" id="IPR016193">
    <property type="entry name" value="Cytidine_deaminase-like"/>
</dbReference>
<keyword evidence="1" id="KW-0479">Metal-binding</keyword>
<dbReference type="Proteomes" id="UP000814176">
    <property type="component" value="Unassembled WGS sequence"/>
</dbReference>
<dbReference type="RefSeq" id="XP_047772520.1">
    <property type="nucleotide sequence ID" value="XM_047921258.1"/>
</dbReference>